<evidence type="ECO:0000313" key="2">
    <source>
        <dbReference type="Proteomes" id="UP001626603"/>
    </source>
</evidence>
<organism evidence="1 2">
    <name type="scientific">Methanoculleus palmolei</name>
    <dbReference type="NCBI Taxonomy" id="72612"/>
    <lineage>
        <taxon>Archaea</taxon>
        <taxon>Methanobacteriati</taxon>
        <taxon>Methanobacteriota</taxon>
        <taxon>Stenosarchaea group</taxon>
        <taxon>Methanomicrobia</taxon>
        <taxon>Methanomicrobiales</taxon>
        <taxon>Methanomicrobiaceae</taxon>
        <taxon>Methanoculleus</taxon>
    </lineage>
</organism>
<sequence>MQDLFAFVLARHHRCLLVTGDGRLRTLAEQQATECHGTLWVMDKMIEYGILSPASADTALETILVKNTRPPAAECEERQNVWREMQGIQ</sequence>
<accession>A0ABD8A930</accession>
<gene>
    <name evidence="1" type="ORF">R6Y95_01500</name>
</gene>
<name>A0ABD8A930_9EURY</name>
<proteinExistence type="predicted"/>
<protein>
    <submittedName>
        <fullName evidence="1">Uncharacterized protein</fullName>
    </submittedName>
</protein>
<dbReference type="EMBL" id="CP137641">
    <property type="protein sequence ID" value="WOX56026.1"/>
    <property type="molecule type" value="Genomic_DNA"/>
</dbReference>
<keyword evidence="2" id="KW-1185">Reference proteome</keyword>
<reference evidence="1 2" key="1">
    <citation type="submission" date="2023-10" db="EMBL/GenBank/DDBJ databases">
        <title>The complete genome sequence of Methanoculleus palmolei DSM 4273.</title>
        <authorList>
            <person name="Lai S.-J."/>
            <person name="You Y.-T."/>
            <person name="Chen S.-C."/>
        </authorList>
    </citation>
    <scope>NUCLEOTIDE SEQUENCE [LARGE SCALE GENOMIC DNA]</scope>
    <source>
        <strain evidence="1 2">DSM 4273</strain>
    </source>
</reference>
<dbReference type="AlphaFoldDB" id="A0ABD8A930"/>
<evidence type="ECO:0000313" key="1">
    <source>
        <dbReference type="EMBL" id="WOX56026.1"/>
    </source>
</evidence>
<dbReference type="Proteomes" id="UP001626603">
    <property type="component" value="Chromosome"/>
</dbReference>